<organism evidence="2 3">
    <name type="scientific">Lederbergia ruris</name>
    <dbReference type="NCBI Taxonomy" id="217495"/>
    <lineage>
        <taxon>Bacteria</taxon>
        <taxon>Bacillati</taxon>
        <taxon>Bacillota</taxon>
        <taxon>Bacilli</taxon>
        <taxon>Bacillales</taxon>
        <taxon>Bacillaceae</taxon>
        <taxon>Lederbergia</taxon>
    </lineage>
</organism>
<comment type="caution">
    <text evidence="2">The sequence shown here is derived from an EMBL/GenBank/DDBJ whole genome shotgun (WGS) entry which is preliminary data.</text>
</comment>
<dbReference type="EMBL" id="BORB01000012">
    <property type="protein sequence ID" value="GIN57421.1"/>
    <property type="molecule type" value="Genomic_DNA"/>
</dbReference>
<proteinExistence type="predicted"/>
<name>A0ABQ4KIZ0_9BACI</name>
<evidence type="ECO:0000313" key="2">
    <source>
        <dbReference type="EMBL" id="GIN57421.1"/>
    </source>
</evidence>
<reference evidence="2 3" key="1">
    <citation type="submission" date="2021-03" db="EMBL/GenBank/DDBJ databases">
        <title>Antimicrobial resistance genes in bacteria isolated from Japanese honey, and their potential for conferring macrolide and lincosamide resistance in the American foulbrood pathogen Paenibacillus larvae.</title>
        <authorList>
            <person name="Okamoto M."/>
            <person name="Kumagai M."/>
            <person name="Kanamori H."/>
            <person name="Takamatsu D."/>
        </authorList>
    </citation>
    <scope>NUCLEOTIDE SEQUENCE [LARGE SCALE GENOMIC DNA]</scope>
    <source>
        <strain evidence="2 3">J8TS2</strain>
    </source>
</reference>
<sequence length="270" mass="31873">MYFKGGIDIGVIETDQWGEKYFEQPWRMGKLARPEITDEHDFYQYLLRFGMYEPSKRSLRLFNQLKQEKVWERVEVIYQKYKKKWGGPSVNIYLFPINQNHHFFMRQLRGRAGLSFSDAIFLFISAGLSDEQLEALFVHEYHHTARMSTYKKETNEYTLLDSILFEGLAETAVLNSCGKKHTAFWTEAFSKDKLKEMMEKYYIPSFQIKRNDSKHDHLLFGGRKGIPNMMGYAIGYEIARGYIRNNKITMKDTFSISSNEMLKNNSFITS</sequence>
<evidence type="ECO:0000313" key="3">
    <source>
        <dbReference type="Proteomes" id="UP000679950"/>
    </source>
</evidence>
<protein>
    <recommendedName>
        <fullName evidence="1">DUF2268 domain-containing protein</fullName>
    </recommendedName>
</protein>
<gene>
    <name evidence="2" type="ORF">J8TS2_17400</name>
</gene>
<dbReference type="RefSeq" id="WP_412932699.1">
    <property type="nucleotide sequence ID" value="NZ_JBFEGE010000012.1"/>
</dbReference>
<feature type="domain" description="DUF2268" evidence="1">
    <location>
        <begin position="70"/>
        <end position="263"/>
    </location>
</feature>
<keyword evidence="3" id="KW-1185">Reference proteome</keyword>
<accession>A0ABQ4KIZ0</accession>
<evidence type="ECO:0000259" key="1">
    <source>
        <dbReference type="Pfam" id="PF10026"/>
    </source>
</evidence>
<dbReference type="Proteomes" id="UP000679950">
    <property type="component" value="Unassembled WGS sequence"/>
</dbReference>
<dbReference type="Pfam" id="PF10026">
    <property type="entry name" value="DUF2268"/>
    <property type="match status" value="1"/>
</dbReference>
<dbReference type="InterPro" id="IPR018728">
    <property type="entry name" value="DUF2268"/>
</dbReference>